<sequence length="444" mass="48773">MGEKKRKLAAGNVAVATGPAERAQQVVVQGLQVHRQGRLADALALYQKALTIKPDHAEAIHYQGLALASMGQGAVGAALLQKSLALAPDHAEFHFNTAQFLRPHDPFAAATHFYRAHEIAPADALYALGYAEHLLTKPDAPAALEVLLSTGRLATEDFALAERIVALAYELDQVEIATEFAARARMLKPEDEGKFRVGFARPQAGVKPVETTLSATDLKADMDDAQLAQFVAERDLHVIDNVIADPVAWREHALSQQFHAQVYAGQNYPGVQTEGQPAEATMQLLANVLGRTVKWSSPDNGAFRVSFAESEARTDIHIDNEAEDGSRCYAAVLYLNAPEHCHGGTMFWRHQETGWQKRPLDSELAAAGYEGLADFHARCLSNDRSQPFNELAARRATWTPTAELPMQSNRLVTYRGDYYHSLSNVFGSTMQDGRLVQLFFFDVV</sequence>
<proteinExistence type="predicted"/>
<dbReference type="InterPro" id="IPR011990">
    <property type="entry name" value="TPR-like_helical_dom_sf"/>
</dbReference>
<gene>
    <name evidence="2" type="ORF">WG78_07670</name>
</gene>
<dbReference type="Gene3D" id="2.60.120.620">
    <property type="entry name" value="q2cbj1_9rhob like domain"/>
    <property type="match status" value="1"/>
</dbReference>
<dbReference type="Pfam" id="PF20043">
    <property type="entry name" value="DUF6445"/>
    <property type="match status" value="1"/>
</dbReference>
<evidence type="ECO:0000313" key="2">
    <source>
        <dbReference type="EMBL" id="KPC53704.1"/>
    </source>
</evidence>
<protein>
    <submittedName>
        <fullName evidence="2">Uncharacterized protein</fullName>
    </submittedName>
</protein>
<dbReference type="RefSeq" id="WP_053937205.1">
    <property type="nucleotide sequence ID" value="NZ_LAQT01000005.1"/>
</dbReference>
<dbReference type="EMBL" id="LAQT01000005">
    <property type="protein sequence ID" value="KPC53704.1"/>
    <property type="molecule type" value="Genomic_DNA"/>
</dbReference>
<keyword evidence="1" id="KW-0802">TPR repeat</keyword>
<organism evidence="2 3">
    <name type="scientific">Amantichitinum ursilacus</name>
    <dbReference type="NCBI Taxonomy" id="857265"/>
    <lineage>
        <taxon>Bacteria</taxon>
        <taxon>Pseudomonadati</taxon>
        <taxon>Pseudomonadota</taxon>
        <taxon>Betaproteobacteria</taxon>
        <taxon>Neisseriales</taxon>
        <taxon>Chitinibacteraceae</taxon>
        <taxon>Amantichitinum</taxon>
    </lineage>
</organism>
<reference evidence="2 3" key="1">
    <citation type="submission" date="2015-07" db="EMBL/GenBank/DDBJ databases">
        <title>Draft genome sequence of the Amantichitinum ursilacus IGB-41, a new chitin-degrading bacterium.</title>
        <authorList>
            <person name="Kirstahler P."/>
            <person name="Guenther M."/>
            <person name="Grumaz C."/>
            <person name="Rupp S."/>
            <person name="Zibek S."/>
            <person name="Sohn K."/>
        </authorList>
    </citation>
    <scope>NUCLEOTIDE SEQUENCE [LARGE SCALE GENOMIC DNA]</scope>
    <source>
        <strain evidence="2 3">IGB-41</strain>
    </source>
</reference>
<dbReference type="InterPro" id="IPR045617">
    <property type="entry name" value="DUF6445"/>
</dbReference>
<dbReference type="Gene3D" id="1.25.40.10">
    <property type="entry name" value="Tetratricopeptide repeat domain"/>
    <property type="match status" value="1"/>
</dbReference>
<evidence type="ECO:0000313" key="3">
    <source>
        <dbReference type="Proteomes" id="UP000037939"/>
    </source>
</evidence>
<dbReference type="PROSITE" id="PS50005">
    <property type="entry name" value="TPR"/>
    <property type="match status" value="1"/>
</dbReference>
<dbReference type="SUPFAM" id="SSF48452">
    <property type="entry name" value="TPR-like"/>
    <property type="match status" value="1"/>
</dbReference>
<comment type="caution">
    <text evidence="2">The sequence shown here is derived from an EMBL/GenBank/DDBJ whole genome shotgun (WGS) entry which is preliminary data.</text>
</comment>
<dbReference type="AlphaFoldDB" id="A0A0N0XLY2"/>
<accession>A0A0N0XLY2</accession>
<dbReference type="Proteomes" id="UP000037939">
    <property type="component" value="Unassembled WGS sequence"/>
</dbReference>
<dbReference type="SMART" id="SM00028">
    <property type="entry name" value="TPR"/>
    <property type="match status" value="2"/>
</dbReference>
<dbReference type="STRING" id="857265.WG78_07670"/>
<name>A0A0N0XLY2_9NEIS</name>
<evidence type="ECO:0000256" key="1">
    <source>
        <dbReference type="PROSITE-ProRule" id="PRU00339"/>
    </source>
</evidence>
<keyword evidence="3" id="KW-1185">Reference proteome</keyword>
<feature type="repeat" description="TPR" evidence="1">
    <location>
        <begin position="23"/>
        <end position="56"/>
    </location>
</feature>
<dbReference type="InterPro" id="IPR019734">
    <property type="entry name" value="TPR_rpt"/>
</dbReference>
<dbReference type="OrthoDB" id="4048724at2"/>